<reference evidence="1" key="2">
    <citation type="journal article" date="2022" name="Res Sq">
        <title>Comparative Genomics Reveals Insights into the Divergent Evolution of Astigmatic Mites and Household Pest Adaptations.</title>
        <authorList>
            <person name="Xiong Q."/>
            <person name="Wan A.T.-Y."/>
            <person name="Liu X.-Y."/>
            <person name="Fung C.S.-H."/>
            <person name="Xiao X."/>
            <person name="Malainual N."/>
            <person name="Hou J."/>
            <person name="Wang L."/>
            <person name="Wang M."/>
            <person name="Yang K."/>
            <person name="Cui Y."/>
            <person name="Leung E."/>
            <person name="Nong W."/>
            <person name="Shin S.-K."/>
            <person name="Au S."/>
            <person name="Jeong K.Y."/>
            <person name="Chew F.T."/>
            <person name="Hui J."/>
            <person name="Leung T.F."/>
            <person name="Tungtrongchitr A."/>
            <person name="Zhong N."/>
            <person name="Liu Z."/>
            <person name="Tsui S."/>
        </authorList>
    </citation>
    <scope>NUCLEOTIDE SEQUENCE</scope>
    <source>
        <strain evidence="1">Derf</strain>
        <tissue evidence="1">Whole organism</tissue>
    </source>
</reference>
<gene>
    <name evidence="1" type="ORF">DERF_002655</name>
</gene>
<protein>
    <submittedName>
        <fullName evidence="1">Uncharacterized protein</fullName>
    </submittedName>
</protein>
<evidence type="ECO:0000313" key="1">
    <source>
        <dbReference type="EMBL" id="KAH9528738.1"/>
    </source>
</evidence>
<dbReference type="EMBL" id="ASGP02000001">
    <property type="protein sequence ID" value="KAH9528738.1"/>
    <property type="molecule type" value="Genomic_DNA"/>
</dbReference>
<proteinExistence type="predicted"/>
<comment type="caution">
    <text evidence="1">The sequence shown here is derived from an EMBL/GenBank/DDBJ whole genome shotgun (WGS) entry which is preliminary data.</text>
</comment>
<sequence>MTSFVNYLNGYSGCSRRLLRISNQTRRPFSPWSSESRILQSSSLISKSNTVKLIFSRSGFTVFGMAMMPRCMSHRIAICAVVRSYLAAIDSTVLSFNTLCSPGRFLDNGQ</sequence>
<dbReference type="AlphaFoldDB" id="A0A922IGL3"/>
<keyword evidence="2" id="KW-1185">Reference proteome</keyword>
<dbReference type="Proteomes" id="UP000790347">
    <property type="component" value="Unassembled WGS sequence"/>
</dbReference>
<name>A0A922IGL3_DERFA</name>
<reference evidence="1" key="1">
    <citation type="submission" date="2013-05" db="EMBL/GenBank/DDBJ databases">
        <authorList>
            <person name="Yim A.K.Y."/>
            <person name="Chan T.F."/>
            <person name="Ji K.M."/>
            <person name="Liu X.Y."/>
            <person name="Zhou J.W."/>
            <person name="Li R.Q."/>
            <person name="Yang K.Y."/>
            <person name="Li J."/>
            <person name="Li M."/>
            <person name="Law P.T.W."/>
            <person name="Wu Y.L."/>
            <person name="Cai Z.L."/>
            <person name="Qin H."/>
            <person name="Bao Y."/>
            <person name="Leung R.K.K."/>
            <person name="Ng P.K.S."/>
            <person name="Zou J."/>
            <person name="Zhong X.J."/>
            <person name="Ran P.X."/>
            <person name="Zhong N.S."/>
            <person name="Liu Z.G."/>
            <person name="Tsui S.K.W."/>
        </authorList>
    </citation>
    <scope>NUCLEOTIDE SEQUENCE</scope>
    <source>
        <strain evidence="1">Derf</strain>
        <tissue evidence="1">Whole organism</tissue>
    </source>
</reference>
<evidence type="ECO:0000313" key="2">
    <source>
        <dbReference type="Proteomes" id="UP000790347"/>
    </source>
</evidence>
<accession>A0A922IGL3</accession>
<organism evidence="1 2">
    <name type="scientific">Dermatophagoides farinae</name>
    <name type="common">American house dust mite</name>
    <dbReference type="NCBI Taxonomy" id="6954"/>
    <lineage>
        <taxon>Eukaryota</taxon>
        <taxon>Metazoa</taxon>
        <taxon>Ecdysozoa</taxon>
        <taxon>Arthropoda</taxon>
        <taxon>Chelicerata</taxon>
        <taxon>Arachnida</taxon>
        <taxon>Acari</taxon>
        <taxon>Acariformes</taxon>
        <taxon>Sarcoptiformes</taxon>
        <taxon>Astigmata</taxon>
        <taxon>Psoroptidia</taxon>
        <taxon>Analgoidea</taxon>
        <taxon>Pyroglyphidae</taxon>
        <taxon>Dermatophagoidinae</taxon>
        <taxon>Dermatophagoides</taxon>
    </lineage>
</organism>